<dbReference type="InterPro" id="IPR029479">
    <property type="entry name" value="Nitroreductase"/>
</dbReference>
<dbReference type="SUPFAM" id="SSF55469">
    <property type="entry name" value="FMN-dependent nitroreductase-like"/>
    <property type="match status" value="1"/>
</dbReference>
<reference evidence="7 8" key="1">
    <citation type="submission" date="2018-04" db="EMBL/GenBank/DDBJ databases">
        <title>Genomic Encyclopedia of Archaeal and Bacterial Type Strains, Phase II (KMG-II): from individual species to whole genera.</title>
        <authorList>
            <person name="Goeker M."/>
        </authorList>
    </citation>
    <scope>NUCLEOTIDE SEQUENCE [LARGE SCALE GENOMIC DNA]</scope>
    <source>
        <strain evidence="7 8">DSM 18806</strain>
    </source>
</reference>
<dbReference type="Gene3D" id="3.40.109.10">
    <property type="entry name" value="NADH Oxidase"/>
    <property type="match status" value="1"/>
</dbReference>
<sequence length="175" mass="18914">MDFMKVMHTRQTTRSFQKFGLSQGQVELMLQAGQNAPISRGRFEDYHITVIKNPEILAAITSMAKEVTGNTDRDPLYGASAFFVVSAKEPAKPGSIASAAAIVENMHLQATAELLGSCFVMGIIMDGTLDAEGIRGKMGIPEGFTPVAGMVAGYPHGYLHDRPRTLDKIANNIVE</sequence>
<dbReference type="InterPro" id="IPR000415">
    <property type="entry name" value="Nitroreductase-like"/>
</dbReference>
<dbReference type="OrthoDB" id="9783470at2"/>
<evidence type="ECO:0000256" key="5">
    <source>
        <dbReference type="ARBA" id="ARBA00023002"/>
    </source>
</evidence>
<keyword evidence="3" id="KW-0285">Flavoprotein</keyword>
<evidence type="ECO:0000259" key="6">
    <source>
        <dbReference type="Pfam" id="PF00881"/>
    </source>
</evidence>
<dbReference type="RefSeq" id="WP_108032241.1">
    <property type="nucleotide sequence ID" value="NZ_QAOM01000006.1"/>
</dbReference>
<dbReference type="AlphaFoldDB" id="A0A2T5IMD7"/>
<keyword evidence="5" id="KW-0560">Oxidoreductase</keyword>
<comment type="cofactor">
    <cofactor evidence="1">
        <name>FMN</name>
        <dbReference type="ChEBI" id="CHEBI:58210"/>
    </cofactor>
</comment>
<accession>A0A2T5IMD7</accession>
<keyword evidence="4" id="KW-0288">FMN</keyword>
<dbReference type="Pfam" id="PF00881">
    <property type="entry name" value="Nitroreductase"/>
    <property type="match status" value="1"/>
</dbReference>
<dbReference type="PANTHER" id="PTHR43673:SF2">
    <property type="entry name" value="NITROREDUCTASE"/>
    <property type="match status" value="1"/>
</dbReference>
<proteinExistence type="inferred from homology"/>
<dbReference type="CDD" id="cd02062">
    <property type="entry name" value="Nitro_FMN_reductase"/>
    <property type="match status" value="1"/>
</dbReference>
<dbReference type="EMBL" id="QAOM01000006">
    <property type="protein sequence ID" value="PTQ84985.1"/>
    <property type="molecule type" value="Genomic_DNA"/>
</dbReference>
<keyword evidence="8" id="KW-1185">Reference proteome</keyword>
<evidence type="ECO:0000313" key="8">
    <source>
        <dbReference type="Proteomes" id="UP000244161"/>
    </source>
</evidence>
<evidence type="ECO:0000256" key="4">
    <source>
        <dbReference type="ARBA" id="ARBA00022643"/>
    </source>
</evidence>
<dbReference type="GO" id="GO:0016491">
    <property type="term" value="F:oxidoreductase activity"/>
    <property type="evidence" value="ECO:0007669"/>
    <property type="project" value="UniProtKB-KW"/>
</dbReference>
<evidence type="ECO:0000256" key="3">
    <source>
        <dbReference type="ARBA" id="ARBA00022630"/>
    </source>
</evidence>
<evidence type="ECO:0000256" key="1">
    <source>
        <dbReference type="ARBA" id="ARBA00001917"/>
    </source>
</evidence>
<dbReference type="PANTHER" id="PTHR43673">
    <property type="entry name" value="NAD(P)H NITROREDUCTASE YDGI-RELATED"/>
    <property type="match status" value="1"/>
</dbReference>
<comment type="similarity">
    <text evidence="2">Belongs to the nitroreductase family.</text>
</comment>
<feature type="domain" description="Nitroreductase" evidence="6">
    <location>
        <begin position="9"/>
        <end position="154"/>
    </location>
</feature>
<organism evidence="7 8">
    <name type="scientific">Trichococcus patagoniensis</name>
    <dbReference type="NCBI Taxonomy" id="382641"/>
    <lineage>
        <taxon>Bacteria</taxon>
        <taxon>Bacillati</taxon>
        <taxon>Bacillota</taxon>
        <taxon>Bacilli</taxon>
        <taxon>Lactobacillales</taxon>
        <taxon>Carnobacteriaceae</taxon>
        <taxon>Trichococcus</taxon>
    </lineage>
</organism>
<evidence type="ECO:0000313" key="7">
    <source>
        <dbReference type="EMBL" id="PTQ84985.1"/>
    </source>
</evidence>
<dbReference type="Proteomes" id="UP000244161">
    <property type="component" value="Unassembled WGS sequence"/>
</dbReference>
<protein>
    <submittedName>
        <fullName evidence="7">Nitroreductase</fullName>
    </submittedName>
</protein>
<comment type="caution">
    <text evidence="7">The sequence shown here is derived from an EMBL/GenBank/DDBJ whole genome shotgun (WGS) entry which is preliminary data.</text>
</comment>
<evidence type="ECO:0000256" key="2">
    <source>
        <dbReference type="ARBA" id="ARBA00007118"/>
    </source>
</evidence>
<name>A0A2T5IMD7_9LACT</name>
<gene>
    <name evidence="7" type="ORF">C8U37_106113</name>
</gene>